<keyword evidence="4 10" id="KW-0812">Transmembrane</keyword>
<evidence type="ECO:0000256" key="8">
    <source>
        <dbReference type="ARBA" id="ARBA00041866"/>
    </source>
</evidence>
<dbReference type="CTD" id="39914"/>
<feature type="transmembrane region" description="Helical" evidence="10">
    <location>
        <begin position="318"/>
        <end position="337"/>
    </location>
</feature>
<evidence type="ECO:0000256" key="9">
    <source>
        <dbReference type="ARBA" id="ARBA00042729"/>
    </source>
</evidence>
<keyword evidence="5 10" id="KW-1133">Transmembrane helix</keyword>
<accession>A0A8B7N981</accession>
<evidence type="ECO:0000313" key="12">
    <source>
        <dbReference type="RefSeq" id="XP_018010220.1"/>
    </source>
</evidence>
<reference evidence="12" key="1">
    <citation type="submission" date="2025-08" db="UniProtKB">
        <authorList>
            <consortium name="RefSeq"/>
        </authorList>
    </citation>
    <scope>IDENTIFICATION</scope>
    <source>
        <tissue evidence="12">Whole organism</tissue>
    </source>
</reference>
<dbReference type="GO" id="GO:0000139">
    <property type="term" value="C:Golgi membrane"/>
    <property type="evidence" value="ECO:0007669"/>
    <property type="project" value="UniProtKB-SubCell"/>
</dbReference>
<dbReference type="GO" id="GO:0046964">
    <property type="term" value="F:3'-phosphoadenosine 5'-phosphosulfate transmembrane transporter activity"/>
    <property type="evidence" value="ECO:0007669"/>
    <property type="project" value="TreeGrafter"/>
</dbReference>
<keyword evidence="3" id="KW-0813">Transport</keyword>
<feature type="transmembrane region" description="Helical" evidence="10">
    <location>
        <begin position="47"/>
        <end position="67"/>
    </location>
</feature>
<dbReference type="OrthoDB" id="438495at2759"/>
<dbReference type="GO" id="GO:0005789">
    <property type="term" value="C:endoplasmic reticulum membrane"/>
    <property type="evidence" value="ECO:0007669"/>
    <property type="project" value="TreeGrafter"/>
</dbReference>
<dbReference type="KEGG" id="hazt:108667684"/>
<evidence type="ECO:0000313" key="11">
    <source>
        <dbReference type="Proteomes" id="UP000694843"/>
    </source>
</evidence>
<evidence type="ECO:0000256" key="7">
    <source>
        <dbReference type="ARBA" id="ARBA00039669"/>
    </source>
</evidence>
<dbReference type="OMA" id="YNRTTQF"/>
<gene>
    <name evidence="12" type="primary">LOC108667684</name>
</gene>
<evidence type="ECO:0000256" key="5">
    <source>
        <dbReference type="ARBA" id="ARBA00022989"/>
    </source>
</evidence>
<keyword evidence="6 10" id="KW-0472">Membrane</keyword>
<dbReference type="PANTHER" id="PTHR10778">
    <property type="entry name" value="SOLUTE CARRIER FAMILY 35 MEMBER B"/>
    <property type="match status" value="1"/>
</dbReference>
<comment type="similarity">
    <text evidence="2">Belongs to the nucleotide-sugar transporter family. SLC35B subfamily.</text>
</comment>
<feature type="transmembrane region" description="Helical" evidence="10">
    <location>
        <begin position="291"/>
        <end position="312"/>
    </location>
</feature>
<feature type="transmembrane region" description="Helical" evidence="10">
    <location>
        <begin position="263"/>
        <end position="284"/>
    </location>
</feature>
<organism evidence="11 12">
    <name type="scientific">Hyalella azteca</name>
    <name type="common">Amphipod</name>
    <dbReference type="NCBI Taxonomy" id="294128"/>
    <lineage>
        <taxon>Eukaryota</taxon>
        <taxon>Metazoa</taxon>
        <taxon>Ecdysozoa</taxon>
        <taxon>Arthropoda</taxon>
        <taxon>Crustacea</taxon>
        <taxon>Multicrustacea</taxon>
        <taxon>Malacostraca</taxon>
        <taxon>Eumalacostraca</taxon>
        <taxon>Peracarida</taxon>
        <taxon>Amphipoda</taxon>
        <taxon>Senticaudata</taxon>
        <taxon>Talitrida</taxon>
        <taxon>Talitroidea</taxon>
        <taxon>Hyalellidae</taxon>
        <taxon>Hyalella</taxon>
    </lineage>
</organism>
<evidence type="ECO:0000256" key="1">
    <source>
        <dbReference type="ARBA" id="ARBA00004653"/>
    </source>
</evidence>
<dbReference type="PANTHER" id="PTHR10778:SF8">
    <property type="entry name" value="ADENOSINE 3'-PHOSPHO 5'-PHOSPHOSULFATE TRANSPORTER 2"/>
    <property type="match status" value="1"/>
</dbReference>
<evidence type="ECO:0000256" key="10">
    <source>
        <dbReference type="SAM" id="Phobius"/>
    </source>
</evidence>
<evidence type="ECO:0000256" key="6">
    <source>
        <dbReference type="ARBA" id="ARBA00023136"/>
    </source>
</evidence>
<dbReference type="AlphaFoldDB" id="A0A8B7N981"/>
<feature type="transmembrane region" description="Helical" evidence="10">
    <location>
        <begin position="165"/>
        <end position="183"/>
    </location>
</feature>
<feature type="transmembrane region" description="Helical" evidence="10">
    <location>
        <begin position="111"/>
        <end position="134"/>
    </location>
</feature>
<protein>
    <recommendedName>
        <fullName evidence="7">Adenosine 3'-phospho 5'-phosphosulfate transporter 2</fullName>
    </recommendedName>
    <alternativeName>
        <fullName evidence="8">PAPS transporter 2</fullName>
    </alternativeName>
    <alternativeName>
        <fullName evidence="9">Solute carrier family 35 member B3 homolog</fullName>
    </alternativeName>
</protein>
<feature type="transmembrane region" description="Helical" evidence="10">
    <location>
        <begin position="195"/>
        <end position="217"/>
    </location>
</feature>
<sequence length="408" mass="45219">MAGGRQLDEKSSAVSIRLLDDELDKEKENVPSLLGLPLVQFSTTVRFIICSVAIFIFYVLYGCMLEFVFRVEGLRDHGWFVTLIQFGYYSLFAVMQLAVSRQSVRTNVPLNTYFTIALITVGTMGFSNTSMGYLNYPTQVIFKSCKLIPVMIGSIIILRKTYSFAQVLSCLMMCAGLVWFTLADSQIQPDFNLQGVVLVSMSLCCDAIIGNVQEAALKNSHEPSARVVLYSYGLGFLCILAFLLLTGSLLPGAFFFLEHWWELMPAILVLSASGFCGVQAVLALVTLHGALVAVTVTTARKAISILLSFLLFTKPFTIQYVWGGTLVVLGIYLNLLAKQQHALVTLLNNWYARAASTVRRCCERCTDALLTNKQRGPAGVLLRAWSNASTTCRRCAKVKPPHQFRFDV</sequence>
<proteinExistence type="inferred from homology"/>
<evidence type="ECO:0000256" key="2">
    <source>
        <dbReference type="ARBA" id="ARBA00010694"/>
    </source>
</evidence>
<dbReference type="Pfam" id="PF08449">
    <property type="entry name" value="UAA"/>
    <property type="match status" value="1"/>
</dbReference>
<feature type="transmembrane region" description="Helical" evidence="10">
    <location>
        <begin position="229"/>
        <end position="257"/>
    </location>
</feature>
<keyword evidence="11" id="KW-1185">Reference proteome</keyword>
<name>A0A8B7N981_HYAAZ</name>
<dbReference type="RefSeq" id="XP_018010220.1">
    <property type="nucleotide sequence ID" value="XM_018154731.2"/>
</dbReference>
<dbReference type="GeneID" id="108667684"/>
<dbReference type="Proteomes" id="UP000694843">
    <property type="component" value="Unplaced"/>
</dbReference>
<feature type="transmembrane region" description="Helical" evidence="10">
    <location>
        <begin position="79"/>
        <end position="99"/>
    </location>
</feature>
<comment type="subcellular location">
    <subcellularLocation>
        <location evidence="1">Golgi apparatus membrane</location>
        <topology evidence="1">Multi-pass membrane protein</topology>
    </subcellularLocation>
</comment>
<evidence type="ECO:0000256" key="4">
    <source>
        <dbReference type="ARBA" id="ARBA00022692"/>
    </source>
</evidence>
<evidence type="ECO:0000256" key="3">
    <source>
        <dbReference type="ARBA" id="ARBA00022448"/>
    </source>
</evidence>
<dbReference type="InterPro" id="IPR013657">
    <property type="entry name" value="SCL35B1-4/HUT1"/>
</dbReference>